<keyword evidence="5" id="KW-0676">Redox-active center</keyword>
<dbReference type="InterPro" id="IPR013766">
    <property type="entry name" value="Thioredoxin_domain"/>
</dbReference>
<dbReference type="CDD" id="cd02947">
    <property type="entry name" value="TRX_family"/>
    <property type="match status" value="1"/>
</dbReference>
<dbReference type="PANTHER" id="PTHR45663:SF11">
    <property type="entry name" value="GEO12009P1"/>
    <property type="match status" value="1"/>
</dbReference>
<dbReference type="PIRSF" id="PIRSF000077">
    <property type="entry name" value="Thioredoxin"/>
    <property type="match status" value="1"/>
</dbReference>
<dbReference type="PROSITE" id="PS00194">
    <property type="entry name" value="THIOREDOXIN_1"/>
    <property type="match status" value="1"/>
</dbReference>
<evidence type="ECO:0000256" key="3">
    <source>
        <dbReference type="ARBA" id="ARBA00022982"/>
    </source>
</evidence>
<proteinExistence type="inferred from homology"/>
<dbReference type="Proteomes" id="UP001601288">
    <property type="component" value="Unassembled WGS sequence"/>
</dbReference>
<gene>
    <name evidence="9" type="primary">trxA</name>
    <name evidence="9" type="ORF">ACFYM3_34190</name>
</gene>
<name>A0ABW6LN62_9ACTN</name>
<evidence type="ECO:0000256" key="5">
    <source>
        <dbReference type="ARBA" id="ARBA00023284"/>
    </source>
</evidence>
<dbReference type="RefSeq" id="WP_358286913.1">
    <property type="nucleotide sequence ID" value="NZ_JBEYGJ010000028.1"/>
</dbReference>
<evidence type="ECO:0000313" key="10">
    <source>
        <dbReference type="Proteomes" id="UP001601288"/>
    </source>
</evidence>
<dbReference type="Pfam" id="PF00085">
    <property type="entry name" value="Thioredoxin"/>
    <property type="match status" value="1"/>
</dbReference>
<evidence type="ECO:0000313" key="9">
    <source>
        <dbReference type="EMBL" id="MFE9229558.1"/>
    </source>
</evidence>
<feature type="domain" description="Thioredoxin" evidence="8">
    <location>
        <begin position="1"/>
        <end position="107"/>
    </location>
</feature>
<dbReference type="InterPro" id="IPR036249">
    <property type="entry name" value="Thioredoxin-like_sf"/>
</dbReference>
<dbReference type="PRINTS" id="PR00421">
    <property type="entry name" value="THIOREDOXIN"/>
</dbReference>
<evidence type="ECO:0000256" key="4">
    <source>
        <dbReference type="ARBA" id="ARBA00023157"/>
    </source>
</evidence>
<reference evidence="9 10" key="1">
    <citation type="submission" date="2024-10" db="EMBL/GenBank/DDBJ databases">
        <title>The Natural Products Discovery Center: Release of the First 8490 Sequenced Strains for Exploring Actinobacteria Biosynthetic Diversity.</title>
        <authorList>
            <person name="Kalkreuter E."/>
            <person name="Kautsar S.A."/>
            <person name="Yang D."/>
            <person name="Bader C.D."/>
            <person name="Teijaro C.N."/>
            <person name="Fluegel L."/>
            <person name="Davis C.M."/>
            <person name="Simpson J.R."/>
            <person name="Lauterbach L."/>
            <person name="Steele A.D."/>
            <person name="Gui C."/>
            <person name="Meng S."/>
            <person name="Li G."/>
            <person name="Viehrig K."/>
            <person name="Ye F."/>
            <person name="Su P."/>
            <person name="Kiefer A.F."/>
            <person name="Nichols A."/>
            <person name="Cepeda A.J."/>
            <person name="Yan W."/>
            <person name="Fan B."/>
            <person name="Jiang Y."/>
            <person name="Adhikari A."/>
            <person name="Zheng C.-J."/>
            <person name="Schuster L."/>
            <person name="Cowan T.M."/>
            <person name="Smanski M.J."/>
            <person name="Chevrette M.G."/>
            <person name="De Carvalho L.P.S."/>
            <person name="Shen B."/>
        </authorList>
    </citation>
    <scope>NUCLEOTIDE SEQUENCE [LARGE SCALE GENOMIC DNA]</scope>
    <source>
        <strain evidence="9 10">NPDC007066</strain>
    </source>
</reference>
<evidence type="ECO:0000256" key="1">
    <source>
        <dbReference type="ARBA" id="ARBA00008987"/>
    </source>
</evidence>
<sequence>MGEFVTVTDSNFEETVLKSDKPVLLDFWAVWCGPCRHMEPVLKDLAAKHDGIVFAKIDVDQNQTTTQKYGVRSIPTLLLFSRGRVLDTCVGAAPKDLLEKKVSAWAS</sequence>
<evidence type="ECO:0000256" key="7">
    <source>
        <dbReference type="PIRNR" id="PIRNR000077"/>
    </source>
</evidence>
<keyword evidence="2" id="KW-0813">Transport</keyword>
<dbReference type="InterPro" id="IPR017937">
    <property type="entry name" value="Thioredoxin_CS"/>
</dbReference>
<keyword evidence="10" id="KW-1185">Reference proteome</keyword>
<dbReference type="EMBL" id="JBIAFP010000026">
    <property type="protein sequence ID" value="MFE9229558.1"/>
    <property type="molecule type" value="Genomic_DNA"/>
</dbReference>
<dbReference type="InterPro" id="IPR005746">
    <property type="entry name" value="Thioredoxin"/>
</dbReference>
<dbReference type="Gene3D" id="3.40.30.10">
    <property type="entry name" value="Glutaredoxin"/>
    <property type="match status" value="1"/>
</dbReference>
<evidence type="ECO:0000256" key="6">
    <source>
        <dbReference type="NCBIfam" id="TIGR01068"/>
    </source>
</evidence>
<evidence type="ECO:0000259" key="8">
    <source>
        <dbReference type="PROSITE" id="PS51352"/>
    </source>
</evidence>
<organism evidence="9 10">
    <name type="scientific">Streptomyces massasporeus</name>
    <dbReference type="NCBI Taxonomy" id="67324"/>
    <lineage>
        <taxon>Bacteria</taxon>
        <taxon>Bacillati</taxon>
        <taxon>Actinomycetota</taxon>
        <taxon>Actinomycetes</taxon>
        <taxon>Kitasatosporales</taxon>
        <taxon>Streptomycetaceae</taxon>
        <taxon>Streptomyces</taxon>
    </lineage>
</organism>
<protein>
    <recommendedName>
        <fullName evidence="6 7">Thioredoxin</fullName>
    </recommendedName>
</protein>
<dbReference type="PANTHER" id="PTHR45663">
    <property type="entry name" value="GEO12009P1"/>
    <property type="match status" value="1"/>
</dbReference>
<comment type="similarity">
    <text evidence="1 7">Belongs to the thioredoxin family.</text>
</comment>
<dbReference type="SUPFAM" id="SSF52833">
    <property type="entry name" value="Thioredoxin-like"/>
    <property type="match status" value="1"/>
</dbReference>
<keyword evidence="3" id="KW-0249">Electron transport</keyword>
<keyword evidence="4" id="KW-1015">Disulfide bond</keyword>
<dbReference type="NCBIfam" id="TIGR01068">
    <property type="entry name" value="thioredoxin"/>
    <property type="match status" value="1"/>
</dbReference>
<evidence type="ECO:0000256" key="2">
    <source>
        <dbReference type="ARBA" id="ARBA00022448"/>
    </source>
</evidence>
<comment type="caution">
    <text evidence="9">The sequence shown here is derived from an EMBL/GenBank/DDBJ whole genome shotgun (WGS) entry which is preliminary data.</text>
</comment>
<dbReference type="PROSITE" id="PS51352">
    <property type="entry name" value="THIOREDOXIN_2"/>
    <property type="match status" value="1"/>
</dbReference>
<accession>A0ABW6LN62</accession>